<dbReference type="InterPro" id="IPR008271">
    <property type="entry name" value="Ser/Thr_kinase_AS"/>
</dbReference>
<keyword evidence="2" id="KW-0067">ATP-binding</keyword>
<dbReference type="AlphaFoldDB" id="F4Q769"/>
<dbReference type="SMART" id="SM00220">
    <property type="entry name" value="S_TKc"/>
    <property type="match status" value="1"/>
</dbReference>
<dbReference type="GO" id="GO:0004674">
    <property type="term" value="F:protein serine/threonine kinase activity"/>
    <property type="evidence" value="ECO:0007669"/>
    <property type="project" value="TreeGrafter"/>
</dbReference>
<dbReference type="Pfam" id="PF00069">
    <property type="entry name" value="Pkinase"/>
    <property type="match status" value="1"/>
</dbReference>
<dbReference type="GeneID" id="14868286"/>
<evidence type="ECO:0000313" key="4">
    <source>
        <dbReference type="EMBL" id="EGG16251.1"/>
    </source>
</evidence>
<dbReference type="PROSITE" id="PS00108">
    <property type="entry name" value="PROTEIN_KINASE_ST"/>
    <property type="match status" value="1"/>
</dbReference>
<dbReference type="Gene3D" id="1.10.510.10">
    <property type="entry name" value="Transferase(Phosphotransferase) domain 1"/>
    <property type="match status" value="1"/>
</dbReference>
<dbReference type="InterPro" id="IPR011009">
    <property type="entry name" value="Kinase-like_dom_sf"/>
</dbReference>
<evidence type="ECO:0000256" key="1">
    <source>
        <dbReference type="ARBA" id="ARBA00022741"/>
    </source>
</evidence>
<dbReference type="SUPFAM" id="SSF56112">
    <property type="entry name" value="Protein kinase-like (PK-like)"/>
    <property type="match status" value="1"/>
</dbReference>
<organism evidence="4 5">
    <name type="scientific">Cavenderia fasciculata</name>
    <name type="common">Slime mold</name>
    <name type="synonym">Dictyostelium fasciculatum</name>
    <dbReference type="NCBI Taxonomy" id="261658"/>
    <lineage>
        <taxon>Eukaryota</taxon>
        <taxon>Amoebozoa</taxon>
        <taxon>Evosea</taxon>
        <taxon>Eumycetozoa</taxon>
        <taxon>Dictyostelia</taxon>
        <taxon>Acytosteliales</taxon>
        <taxon>Cavenderiaceae</taxon>
        <taxon>Cavenderia</taxon>
    </lineage>
</organism>
<name>F4Q769_CACFS</name>
<proteinExistence type="predicted"/>
<dbReference type="InterPro" id="IPR000719">
    <property type="entry name" value="Prot_kinase_dom"/>
</dbReference>
<dbReference type="PANTHER" id="PTHR44329:SF260">
    <property type="entry name" value="PROTEIN KINASE DOMAIN-CONTAINING PROTEIN"/>
    <property type="match status" value="1"/>
</dbReference>
<dbReference type="PROSITE" id="PS50011">
    <property type="entry name" value="PROTEIN_KINASE_DOM"/>
    <property type="match status" value="1"/>
</dbReference>
<evidence type="ECO:0000256" key="2">
    <source>
        <dbReference type="ARBA" id="ARBA00022840"/>
    </source>
</evidence>
<dbReference type="Proteomes" id="UP000007797">
    <property type="component" value="Unassembled WGS sequence"/>
</dbReference>
<gene>
    <name evidence="4" type="ORF">DFA_09281</name>
</gene>
<accession>F4Q769</accession>
<evidence type="ECO:0000313" key="5">
    <source>
        <dbReference type="Proteomes" id="UP000007797"/>
    </source>
</evidence>
<dbReference type="InterPro" id="IPR051681">
    <property type="entry name" value="Ser/Thr_Kinases-Pseudokinases"/>
</dbReference>
<sequence length="518" mass="58477">MDRPELLGRGSQGEVIKCALKYFVKQEGSSFEKELEFFNKIKKKGIKDDHIVQLYGETTFTKDGKTYKGLAMELADKGTLFDFIKVENPDFSGKDLLVMLIDIASVMVKLHEANLIHRDIKPSNILIFSNPSYNPESAGSSKRYIAKLADFGTSKDKIPNSEMTKDIGTRYYKAPEIGGNDYTCKVDVYSFGRMCQLVLNIALMFKQPHEHDVIVFETLDSFVQLVTKCTLGNPDHRPTFVDIHSVLCDIKDKHLKEFGLMIDGMKVNNLALVKAESIRCHQDIIIFFQSFSSIKVQSGTATTTISYPSFKVSTGLLKNTQCGTLIVVDGAMGSGKKHLIQHYLEENVKSTTTTNLVVDQSVRSTHYHAVVFGIEDKIDILWPTFQWGQKEKEDRYQTILNVLGDSRRRVAIHFGKKESYSMIKSLVIPSNIKIIFSATTDDCQELEIGPNRVTIGLDDQDKLEFVKNYLGLKQLLGVDLSSFSTPQLLKKLCDSYKLFTKKSITTLPSYNRIVLETF</sequence>
<dbReference type="OrthoDB" id="413582at2759"/>
<protein>
    <recommendedName>
        <fullName evidence="3">Protein kinase domain-containing protein</fullName>
    </recommendedName>
</protein>
<dbReference type="EMBL" id="GL883024">
    <property type="protein sequence ID" value="EGG16251.1"/>
    <property type="molecule type" value="Genomic_DNA"/>
</dbReference>
<feature type="domain" description="Protein kinase" evidence="3">
    <location>
        <begin position="1"/>
        <end position="247"/>
    </location>
</feature>
<dbReference type="GO" id="GO:0005524">
    <property type="term" value="F:ATP binding"/>
    <property type="evidence" value="ECO:0007669"/>
    <property type="project" value="UniProtKB-KW"/>
</dbReference>
<reference evidence="5" key="1">
    <citation type="journal article" date="2011" name="Genome Res.">
        <title>Phylogeny-wide analysis of social amoeba genomes highlights ancient origins for complex intercellular communication.</title>
        <authorList>
            <person name="Heidel A.J."/>
            <person name="Lawal H.M."/>
            <person name="Felder M."/>
            <person name="Schilde C."/>
            <person name="Helps N.R."/>
            <person name="Tunggal B."/>
            <person name="Rivero F."/>
            <person name="John U."/>
            <person name="Schleicher M."/>
            <person name="Eichinger L."/>
            <person name="Platzer M."/>
            <person name="Noegel A.A."/>
            <person name="Schaap P."/>
            <person name="Gloeckner G."/>
        </authorList>
    </citation>
    <scope>NUCLEOTIDE SEQUENCE [LARGE SCALE GENOMIC DNA]</scope>
    <source>
        <strain evidence="5">SH3</strain>
    </source>
</reference>
<dbReference type="PANTHER" id="PTHR44329">
    <property type="entry name" value="SERINE/THREONINE-PROTEIN KINASE TNNI3K-RELATED"/>
    <property type="match status" value="1"/>
</dbReference>
<keyword evidence="5" id="KW-1185">Reference proteome</keyword>
<keyword evidence="1" id="KW-0547">Nucleotide-binding</keyword>
<evidence type="ECO:0000259" key="3">
    <source>
        <dbReference type="PROSITE" id="PS50011"/>
    </source>
</evidence>
<dbReference type="STRING" id="1054147.F4Q769"/>
<dbReference type="KEGG" id="dfa:DFA_09281"/>
<dbReference type="RefSeq" id="XP_004354635.1">
    <property type="nucleotide sequence ID" value="XM_004354583.1"/>
</dbReference>